<sequence>MTAPSAFAGRHAARAALWLDILGRQFPELLEELVPGRPGAPSRIAAPLTSAALAARAERDREERAAAHWNERHGLEAAGGGAAPVNLHVSDAIRDITDGVVELEEAIWEKLRLGRPRRADVPARIERILALLERVAGQPVLAAHVLDESRRMARRCASALGESDALVRVRGRCPWCDSVSLRAFPAWRAVLCVNPGCRCTDEECGCAVNPGQRHSWQETSWGQLALDAGVDEAALPALVANAEAEPAPWAGAGACAEAGR</sequence>
<proteinExistence type="predicted"/>
<dbReference type="EMBL" id="BAAALF010000009">
    <property type="protein sequence ID" value="GAA1221524.1"/>
    <property type="molecule type" value="Genomic_DNA"/>
</dbReference>
<gene>
    <name evidence="1" type="ORF">GCM10009665_09670</name>
</gene>
<evidence type="ECO:0000313" key="1">
    <source>
        <dbReference type="EMBL" id="GAA1221524.1"/>
    </source>
</evidence>
<dbReference type="Proteomes" id="UP001500037">
    <property type="component" value="Unassembled WGS sequence"/>
</dbReference>
<keyword evidence="2" id="KW-1185">Reference proteome</keyword>
<reference evidence="1 2" key="1">
    <citation type="journal article" date="2019" name="Int. J. Syst. Evol. Microbiol.">
        <title>The Global Catalogue of Microorganisms (GCM) 10K type strain sequencing project: providing services to taxonomists for standard genome sequencing and annotation.</title>
        <authorList>
            <consortium name="The Broad Institute Genomics Platform"/>
            <consortium name="The Broad Institute Genome Sequencing Center for Infectious Disease"/>
            <person name="Wu L."/>
            <person name="Ma J."/>
        </authorList>
    </citation>
    <scope>NUCLEOTIDE SEQUENCE [LARGE SCALE GENOMIC DNA]</scope>
    <source>
        <strain evidence="1 2">JCM 13004</strain>
    </source>
</reference>
<organism evidence="1 2">
    <name type="scientific">Kitasatospora nipponensis</name>
    <dbReference type="NCBI Taxonomy" id="258049"/>
    <lineage>
        <taxon>Bacteria</taxon>
        <taxon>Bacillati</taxon>
        <taxon>Actinomycetota</taxon>
        <taxon>Actinomycetes</taxon>
        <taxon>Kitasatosporales</taxon>
        <taxon>Streptomycetaceae</taxon>
        <taxon>Kitasatospora</taxon>
    </lineage>
</organism>
<name>A0ABN1VSA3_9ACTN</name>
<evidence type="ECO:0000313" key="2">
    <source>
        <dbReference type="Proteomes" id="UP001500037"/>
    </source>
</evidence>
<protein>
    <submittedName>
        <fullName evidence="1">Uncharacterized protein</fullName>
    </submittedName>
</protein>
<accession>A0ABN1VSA3</accession>
<comment type="caution">
    <text evidence="1">The sequence shown here is derived from an EMBL/GenBank/DDBJ whole genome shotgun (WGS) entry which is preliminary data.</text>
</comment>
<dbReference type="RefSeq" id="WP_344439556.1">
    <property type="nucleotide sequence ID" value="NZ_BAAALF010000009.1"/>
</dbReference>